<evidence type="ECO:0000313" key="3">
    <source>
        <dbReference type="Proteomes" id="UP000282832"/>
    </source>
</evidence>
<dbReference type="InterPro" id="IPR025632">
    <property type="entry name" value="DUF4290"/>
</dbReference>
<organism evidence="2 3">
    <name type="scientific">Sandaracinomonas limnophila</name>
    <dbReference type="NCBI Taxonomy" id="1862386"/>
    <lineage>
        <taxon>Bacteria</taxon>
        <taxon>Pseudomonadati</taxon>
        <taxon>Bacteroidota</taxon>
        <taxon>Cytophagia</taxon>
        <taxon>Cytophagales</taxon>
        <taxon>Flectobacillaceae</taxon>
        <taxon>Sandaracinomonas</taxon>
    </lineage>
</organism>
<sequence length="216" mass="25322">MKEYGSSVQKLVDYILTLQDSEKRTKYAYILVELMKQIHPGMKDNSQDYTKKLWDDLYIMSNFKLDVQGPFPPPSADSVGRAPKKVNYNQHFLRFKHYGRNVELLILRAIAEEKEEEKKLLVTYIARLMKGFYVTWNKESVDDSVIWQNILEMSENRLSAVVEELSQGNLGHAKVANNARKAYSSNDFGSNNRNQNFRKNNNFRNNRNFNNRNKNK</sequence>
<protein>
    <submittedName>
        <fullName evidence="2">DUF4290 domain-containing protein</fullName>
    </submittedName>
</protein>
<accession>A0A437PN68</accession>
<dbReference type="OrthoDB" id="1466969at2"/>
<keyword evidence="3" id="KW-1185">Reference proteome</keyword>
<comment type="caution">
    <text evidence="2">The sequence shown here is derived from an EMBL/GenBank/DDBJ whole genome shotgun (WGS) entry which is preliminary data.</text>
</comment>
<evidence type="ECO:0000256" key="1">
    <source>
        <dbReference type="SAM" id="MobiDB-lite"/>
    </source>
</evidence>
<dbReference type="RefSeq" id="WP_127805301.1">
    <property type="nucleotide sequence ID" value="NZ_SACY01000005.1"/>
</dbReference>
<dbReference type="Proteomes" id="UP000282832">
    <property type="component" value="Unassembled WGS sequence"/>
</dbReference>
<proteinExistence type="predicted"/>
<dbReference type="EMBL" id="SACY01000005">
    <property type="protein sequence ID" value="RVU23589.1"/>
    <property type="molecule type" value="Genomic_DNA"/>
</dbReference>
<gene>
    <name evidence="2" type="ORF">EOJ36_10965</name>
</gene>
<feature type="compositionally biased region" description="Low complexity" evidence="1">
    <location>
        <begin position="191"/>
        <end position="216"/>
    </location>
</feature>
<feature type="region of interest" description="Disordered" evidence="1">
    <location>
        <begin position="183"/>
        <end position="216"/>
    </location>
</feature>
<name>A0A437PN68_9BACT</name>
<dbReference type="AlphaFoldDB" id="A0A437PN68"/>
<evidence type="ECO:0000313" key="2">
    <source>
        <dbReference type="EMBL" id="RVU23589.1"/>
    </source>
</evidence>
<dbReference type="Pfam" id="PF14123">
    <property type="entry name" value="DUF4290"/>
    <property type="match status" value="1"/>
</dbReference>
<reference evidence="2 3" key="1">
    <citation type="submission" date="2019-01" db="EMBL/GenBank/DDBJ databases">
        <authorList>
            <person name="Chen W.-M."/>
        </authorList>
    </citation>
    <scope>NUCLEOTIDE SEQUENCE [LARGE SCALE GENOMIC DNA]</scope>
    <source>
        <strain evidence="2 3">FSY-15</strain>
    </source>
</reference>